<dbReference type="InterPro" id="IPR010131">
    <property type="entry name" value="MdtP/NodT-like"/>
</dbReference>
<gene>
    <name evidence="2" type="ORF">S01H4_09072</name>
</gene>
<dbReference type="EMBL" id="BART01003215">
    <property type="protein sequence ID" value="GAG72981.1"/>
    <property type="molecule type" value="Genomic_DNA"/>
</dbReference>
<sequence length="349" mass="40169">LNVQPWQGKYDIERETYQRPSEFMMSGTIKFSQGTDIGLNYRGAYDYEEGGYDDFYTLELHQSLFQDQSLTPSALELYNARMATERAYLALEDIEKEIILSTVRNFYQLREIDNSLSLTRERIALSQEELAETTEKKDSGLAGELDMLKAKIELAENTEQLNELENQLALAKDQFYYSIGVEKDTLFILSLPQEKKVREKAEKLLVKEINREIILSQSELKQAQWTIDEKRLQLSRKEEELSSDWLLTVGYTSERATLDGITPAQGQIKIGATYNLFDGGRAKLSVQAAQMELEKAERNLENLRKTAQFSLSSQKNALREALSQFNLWKLKKDEIKLKGELAQEQFALL</sequence>
<dbReference type="AlphaFoldDB" id="X1BLL2"/>
<comment type="caution">
    <text evidence="2">The sequence shown here is derived from an EMBL/GenBank/DDBJ whole genome shotgun (WGS) entry which is preliminary data.</text>
</comment>
<dbReference type="SUPFAM" id="SSF56954">
    <property type="entry name" value="Outer membrane efflux proteins (OEP)"/>
    <property type="match status" value="1"/>
</dbReference>
<accession>X1BLL2</accession>
<keyword evidence="1" id="KW-0175">Coiled coil</keyword>
<organism evidence="2">
    <name type="scientific">marine sediment metagenome</name>
    <dbReference type="NCBI Taxonomy" id="412755"/>
    <lineage>
        <taxon>unclassified sequences</taxon>
        <taxon>metagenomes</taxon>
        <taxon>ecological metagenomes</taxon>
    </lineage>
</organism>
<proteinExistence type="predicted"/>
<feature type="coiled-coil region" evidence="1">
    <location>
        <begin position="147"/>
        <end position="174"/>
    </location>
</feature>
<evidence type="ECO:0000313" key="2">
    <source>
        <dbReference type="EMBL" id="GAG72981.1"/>
    </source>
</evidence>
<dbReference type="PANTHER" id="PTHR30203">
    <property type="entry name" value="OUTER MEMBRANE CATION EFFLUX PROTEIN"/>
    <property type="match status" value="1"/>
</dbReference>
<feature type="coiled-coil region" evidence="1">
    <location>
        <begin position="286"/>
        <end position="313"/>
    </location>
</feature>
<name>X1BLL2_9ZZZZ</name>
<evidence type="ECO:0000256" key="1">
    <source>
        <dbReference type="SAM" id="Coils"/>
    </source>
</evidence>
<feature type="non-terminal residue" evidence="2">
    <location>
        <position position="1"/>
    </location>
</feature>
<evidence type="ECO:0008006" key="3">
    <source>
        <dbReference type="Google" id="ProtNLM"/>
    </source>
</evidence>
<reference evidence="2" key="1">
    <citation type="journal article" date="2014" name="Front. Microbiol.">
        <title>High frequency of phylogenetically diverse reductive dehalogenase-homologous genes in deep subseafloor sedimentary metagenomes.</title>
        <authorList>
            <person name="Kawai M."/>
            <person name="Futagami T."/>
            <person name="Toyoda A."/>
            <person name="Takaki Y."/>
            <person name="Nishi S."/>
            <person name="Hori S."/>
            <person name="Arai W."/>
            <person name="Tsubouchi T."/>
            <person name="Morono Y."/>
            <person name="Uchiyama I."/>
            <person name="Ito T."/>
            <person name="Fujiyama A."/>
            <person name="Inagaki F."/>
            <person name="Takami H."/>
        </authorList>
    </citation>
    <scope>NUCLEOTIDE SEQUENCE</scope>
    <source>
        <strain evidence="2">Expedition CK06-06</strain>
    </source>
</reference>
<dbReference type="Gene3D" id="1.20.1600.10">
    <property type="entry name" value="Outer membrane efflux proteins (OEP)"/>
    <property type="match status" value="1"/>
</dbReference>
<protein>
    <recommendedName>
        <fullName evidence="3">TolC family protein</fullName>
    </recommendedName>
</protein>
<dbReference type="GO" id="GO:0015562">
    <property type="term" value="F:efflux transmembrane transporter activity"/>
    <property type="evidence" value="ECO:0007669"/>
    <property type="project" value="InterPro"/>
</dbReference>